<evidence type="ECO:0000313" key="4">
    <source>
        <dbReference type="EMBL" id="APF41154.1"/>
    </source>
</evidence>
<organism evidence="4 5">
    <name type="scientific">Neomicrococcus aestuarii</name>
    <dbReference type="NCBI Taxonomy" id="556325"/>
    <lineage>
        <taxon>Bacteria</taxon>
        <taxon>Bacillati</taxon>
        <taxon>Actinomycetota</taxon>
        <taxon>Actinomycetes</taxon>
        <taxon>Micrococcales</taxon>
        <taxon>Micrococcaceae</taxon>
        <taxon>Neomicrococcus</taxon>
    </lineage>
</organism>
<dbReference type="GO" id="GO:0009228">
    <property type="term" value="P:thiamine biosynthetic process"/>
    <property type="evidence" value="ECO:0007669"/>
    <property type="project" value="UniProtKB-KW"/>
</dbReference>
<dbReference type="Pfam" id="PF03070">
    <property type="entry name" value="TENA_THI-4"/>
    <property type="match status" value="1"/>
</dbReference>
<dbReference type="AlphaFoldDB" id="A0A1L2ZP59"/>
<keyword evidence="2" id="KW-0784">Thiamine biosynthesis</keyword>
<dbReference type="NCBIfam" id="TIGR04306">
    <property type="entry name" value="salvage_TenA"/>
    <property type="match status" value="1"/>
</dbReference>
<dbReference type="GO" id="GO:0009229">
    <property type="term" value="P:thiamine diphosphate biosynthetic process"/>
    <property type="evidence" value="ECO:0007669"/>
    <property type="project" value="UniProtKB-UniPathway"/>
</dbReference>
<keyword evidence="5" id="KW-1185">Reference proteome</keyword>
<dbReference type="InterPro" id="IPR027574">
    <property type="entry name" value="Thiaminase_II"/>
</dbReference>
<dbReference type="Proteomes" id="UP000183530">
    <property type="component" value="Chromosome"/>
</dbReference>
<dbReference type="InterPro" id="IPR016084">
    <property type="entry name" value="Haem_Oase-like_multi-hlx"/>
</dbReference>
<dbReference type="EMBL" id="CP018135">
    <property type="protein sequence ID" value="APF41154.1"/>
    <property type="molecule type" value="Genomic_DNA"/>
</dbReference>
<evidence type="ECO:0000256" key="2">
    <source>
        <dbReference type="RuleBase" id="RU363093"/>
    </source>
</evidence>
<comment type="function">
    <text evidence="2">Catalyzes an amino-pyrimidine hydrolysis reaction at the C5' of the pyrimidine moiety of thiamine compounds, a reaction that is part of a thiamine salvage pathway.</text>
</comment>
<evidence type="ECO:0000259" key="3">
    <source>
        <dbReference type="Pfam" id="PF03070"/>
    </source>
</evidence>
<comment type="catalytic activity">
    <reaction evidence="2">
        <text>4-amino-5-aminomethyl-2-methylpyrimidine + H2O = 4-amino-5-hydroxymethyl-2-methylpyrimidine + NH4(+)</text>
        <dbReference type="Rhea" id="RHEA:31799"/>
        <dbReference type="ChEBI" id="CHEBI:15377"/>
        <dbReference type="ChEBI" id="CHEBI:16892"/>
        <dbReference type="ChEBI" id="CHEBI:28938"/>
        <dbReference type="ChEBI" id="CHEBI:63416"/>
        <dbReference type="EC" id="3.5.99.2"/>
    </reaction>
</comment>
<comment type="pathway">
    <text evidence="1 2">Cofactor biosynthesis; thiamine diphosphate biosynthesis.</text>
</comment>
<dbReference type="PANTHER" id="PTHR43198">
    <property type="entry name" value="BIFUNCTIONAL TH2 PROTEIN"/>
    <property type="match status" value="1"/>
</dbReference>
<dbReference type="STRING" id="556325.BHE16_09270"/>
<dbReference type="GO" id="GO:0050334">
    <property type="term" value="F:thiaminase activity"/>
    <property type="evidence" value="ECO:0007669"/>
    <property type="project" value="UniProtKB-EC"/>
</dbReference>
<dbReference type="Gene3D" id="1.20.910.10">
    <property type="entry name" value="Heme oxygenase-like"/>
    <property type="match status" value="1"/>
</dbReference>
<accession>A0A1L2ZP59</accession>
<feature type="domain" description="Thiaminase-2/PQQC" evidence="3">
    <location>
        <begin position="15"/>
        <end position="215"/>
    </location>
</feature>
<dbReference type="SUPFAM" id="SSF48613">
    <property type="entry name" value="Heme oxygenase-like"/>
    <property type="match status" value="1"/>
</dbReference>
<dbReference type="KEGG" id="nae:BHE16_09270"/>
<comment type="catalytic activity">
    <reaction evidence="2">
        <text>thiamine + H2O = 5-(2-hydroxyethyl)-4-methylthiazole + 4-amino-5-hydroxymethyl-2-methylpyrimidine + H(+)</text>
        <dbReference type="Rhea" id="RHEA:17509"/>
        <dbReference type="ChEBI" id="CHEBI:15377"/>
        <dbReference type="ChEBI" id="CHEBI:15378"/>
        <dbReference type="ChEBI" id="CHEBI:16892"/>
        <dbReference type="ChEBI" id="CHEBI:17957"/>
        <dbReference type="ChEBI" id="CHEBI:18385"/>
        <dbReference type="EC" id="3.5.99.2"/>
    </reaction>
</comment>
<sequence length="223" mass="24808">MSLFHDFKDAIGSDWTDYTEHSFVAQLGNGTLPLSAFQDYLVQDYLFLVQFARAYALTGYKARTIADIAAASSGLATIVHETELHRRMTERWGIPGDELEAAPERIATVAYTRYVLDCGLRGDLLDLHVALAPCMIGYAEIGAALEPALGSMIEHPYEEWISEYASPQYQTAAQESIQRLDRLAGDSITARRFEELVAVFRSATRMESAFWQQALTFVPSASP</sequence>
<evidence type="ECO:0000313" key="5">
    <source>
        <dbReference type="Proteomes" id="UP000183530"/>
    </source>
</evidence>
<dbReference type="CDD" id="cd19367">
    <property type="entry name" value="TenA_C_ScTHI20-like"/>
    <property type="match status" value="1"/>
</dbReference>
<dbReference type="RefSeq" id="WP_071894625.1">
    <property type="nucleotide sequence ID" value="NZ_CP018135.1"/>
</dbReference>
<evidence type="ECO:0000256" key="1">
    <source>
        <dbReference type="ARBA" id="ARBA00004948"/>
    </source>
</evidence>
<dbReference type="EC" id="3.5.99.2" evidence="2"/>
<keyword evidence="2" id="KW-0378">Hydrolase</keyword>
<dbReference type="GO" id="GO:0005829">
    <property type="term" value="C:cytosol"/>
    <property type="evidence" value="ECO:0007669"/>
    <property type="project" value="TreeGrafter"/>
</dbReference>
<dbReference type="InterPro" id="IPR004305">
    <property type="entry name" value="Thiaminase-2/PQQC"/>
</dbReference>
<proteinExistence type="inferred from homology"/>
<gene>
    <name evidence="4" type="ORF">BHE16_09270</name>
</gene>
<dbReference type="InterPro" id="IPR050967">
    <property type="entry name" value="Thiamine_Salvage_TenA"/>
</dbReference>
<dbReference type="OrthoDB" id="34166at2"/>
<reference evidence="4 5" key="1">
    <citation type="submission" date="2016-11" db="EMBL/GenBank/DDBJ databases">
        <title>Genome sequencing of Zhihengliuella aestuarii B18 antagonistic to Plasmodiophora brassicae.</title>
        <authorList>
            <person name="Luo Y."/>
        </authorList>
    </citation>
    <scope>NUCLEOTIDE SEQUENCE [LARGE SCALE GENOMIC DNA]</scope>
    <source>
        <strain evidence="4 5">B18</strain>
    </source>
</reference>
<dbReference type="PANTHER" id="PTHR43198:SF2">
    <property type="entry name" value="SI:CH1073-67J19.1-RELATED"/>
    <property type="match status" value="1"/>
</dbReference>
<protein>
    <recommendedName>
        <fullName evidence="2">Aminopyrimidine aminohydrolase</fullName>
        <ecNumber evidence="2">3.5.99.2</ecNumber>
    </recommendedName>
</protein>
<dbReference type="UniPathway" id="UPA00060"/>
<comment type="similarity">
    <text evidence="2">Belongs to the TenA family.</text>
</comment>
<name>A0A1L2ZP59_9MICC</name>